<dbReference type="PANTHER" id="PTHR10579">
    <property type="entry name" value="CALCIUM-ACTIVATED CHLORIDE CHANNEL REGULATOR"/>
    <property type="match status" value="1"/>
</dbReference>
<dbReference type="CDD" id="cd01465">
    <property type="entry name" value="vWA_subgroup"/>
    <property type="match status" value="1"/>
</dbReference>
<dbReference type="EMBL" id="JABMKV010000002">
    <property type="protein sequence ID" value="NQX31804.1"/>
    <property type="molecule type" value="Genomic_DNA"/>
</dbReference>
<dbReference type="InterPro" id="IPR002035">
    <property type="entry name" value="VWF_A"/>
</dbReference>
<protein>
    <submittedName>
        <fullName evidence="2">von Willebrand factor type A domain-containing protein</fullName>
    </submittedName>
</protein>
<name>A0ABX2DF77_9SPHI</name>
<dbReference type="Gene3D" id="2.60.40.1120">
    <property type="entry name" value="Carboxypeptidase-like, regulatory domain"/>
    <property type="match status" value="1"/>
</dbReference>
<dbReference type="Pfam" id="PF12034">
    <property type="entry name" value="YfbK_C"/>
    <property type="match status" value="1"/>
</dbReference>
<evidence type="ECO:0000313" key="2">
    <source>
        <dbReference type="EMBL" id="NQX31804.1"/>
    </source>
</evidence>
<dbReference type="Pfam" id="PF12450">
    <property type="entry name" value="vWF_A"/>
    <property type="match status" value="1"/>
</dbReference>
<organism evidence="2 3">
    <name type="scientific">Pedobacter boryungensis</name>
    <dbReference type="NCBI Taxonomy" id="869962"/>
    <lineage>
        <taxon>Bacteria</taxon>
        <taxon>Pseudomonadati</taxon>
        <taxon>Bacteroidota</taxon>
        <taxon>Sphingobacteriia</taxon>
        <taxon>Sphingobacteriales</taxon>
        <taxon>Sphingobacteriaceae</taxon>
        <taxon>Pedobacter</taxon>
    </lineage>
</organism>
<accession>A0ABX2DF77</accession>
<gene>
    <name evidence="2" type="ORF">HQN85_08710</name>
</gene>
<dbReference type="SUPFAM" id="SSF53300">
    <property type="entry name" value="vWA-like"/>
    <property type="match status" value="1"/>
</dbReference>
<evidence type="ECO:0000313" key="3">
    <source>
        <dbReference type="Proteomes" id="UP000762110"/>
    </source>
</evidence>
<dbReference type="PANTHER" id="PTHR10579:SF43">
    <property type="entry name" value="ZINC FINGER (C3HC4-TYPE RING FINGER) FAMILY PROTEIN"/>
    <property type="match status" value="1"/>
</dbReference>
<keyword evidence="3" id="KW-1185">Reference proteome</keyword>
<dbReference type="InterPro" id="IPR008969">
    <property type="entry name" value="CarboxyPept-like_regulatory"/>
</dbReference>
<dbReference type="Pfam" id="PF13715">
    <property type="entry name" value="CarbopepD_reg_2"/>
    <property type="match status" value="1"/>
</dbReference>
<dbReference type="SUPFAM" id="SSF49464">
    <property type="entry name" value="Carboxypeptidase regulatory domain-like"/>
    <property type="match status" value="1"/>
</dbReference>
<dbReference type="PROSITE" id="PS50234">
    <property type="entry name" value="VWFA"/>
    <property type="match status" value="1"/>
</dbReference>
<sequence>MKKFILPILALLILVGFKAATIRTITGVVISNDDNLPILGVYLKSLPSNTTASTDKVGKFSINIPETDTKVVVSSIGFETQTLKLGKSNNLTIKLKADTKTLNEVVMVGAAQAQQEVAYNKASKAKQQAYSLQSRVAGVQIMSAPNFDTESYAGITENGFKNPLKDALSTFSIDVDAASYSNVRRFINNGTLPPKDAVRIEEMINYFDYNYAQPTGNDPINIQTELAPAPWNPKHRLVQIGLKAKTIATDNLPASNLVFLIDVSGSMSSANKLPLLISSLKLLTDQLRDKDKVAIVVYAGQSGLVLPSTSGDAKASIKDALNKLSAGGSTAGGAGLQLAYKVAGENFIKGGNNRIILATDGDFNVGISSDNEMERLIEEKRKSGIFLTVLGYGMGNYKDSKMEILANKGNGNYAYIDNINEARKVLVNEFGGTLFTVAKDVKLQIEFNPAKVQAYRLIGYENRMLKDEDFNDDKKDAGEMGSGHTVTALYEIIPIGVKSSFANKVDDLKYQKTAKSTNNYTGDEMLTIKLRYKLPDENTSKSMQKSINDNQSVSTTVNFRFAAAIAEFGMLLRQSEYKQNSSFAQVITLAEGAMGKDKEGYRSEFLRLAKSAQLMAKDLLSVAEIENGSEQTIK</sequence>
<evidence type="ECO:0000259" key="1">
    <source>
        <dbReference type="PROSITE" id="PS50234"/>
    </source>
</evidence>
<comment type="caution">
    <text evidence="2">The sequence shown here is derived from an EMBL/GenBank/DDBJ whole genome shotgun (WGS) entry which is preliminary data.</text>
</comment>
<dbReference type="Proteomes" id="UP000762110">
    <property type="component" value="Unassembled WGS sequence"/>
</dbReference>
<dbReference type="InterPro" id="IPR036465">
    <property type="entry name" value="vWFA_dom_sf"/>
</dbReference>
<proteinExistence type="predicted"/>
<dbReference type="RefSeq" id="WP_173271283.1">
    <property type="nucleotide sequence ID" value="NZ_JABMKV010000002.1"/>
</dbReference>
<dbReference type="Pfam" id="PF00092">
    <property type="entry name" value="VWA"/>
    <property type="match status" value="1"/>
</dbReference>
<reference evidence="2 3" key="1">
    <citation type="submission" date="2020-05" db="EMBL/GenBank/DDBJ databases">
        <title>Description of Pedobacter foliorum sp. nov.</title>
        <authorList>
            <person name="Qi S."/>
            <person name="Carlier A."/>
            <person name="Cnockaert M."/>
            <person name="Vandamme P."/>
        </authorList>
    </citation>
    <scope>NUCLEOTIDE SEQUENCE [LARGE SCALE GENOMIC DNA]</scope>
    <source>
        <strain evidence="2 3">LMG 31300</strain>
    </source>
</reference>
<dbReference type="InterPro" id="IPR051266">
    <property type="entry name" value="CLCR"/>
</dbReference>
<feature type="domain" description="VWFA" evidence="1">
    <location>
        <begin position="256"/>
        <end position="430"/>
    </location>
</feature>
<dbReference type="Gene3D" id="3.40.50.410">
    <property type="entry name" value="von Willebrand factor, type A domain"/>
    <property type="match status" value="1"/>
</dbReference>
<dbReference type="InterPro" id="IPR022156">
    <property type="entry name" value="Uncharacterised_YfbK_N"/>
</dbReference>
<dbReference type="InterPro" id="IPR021908">
    <property type="entry name" value="YfbK_C"/>
</dbReference>
<dbReference type="SMART" id="SM00327">
    <property type="entry name" value="VWA"/>
    <property type="match status" value="1"/>
</dbReference>